<dbReference type="AlphaFoldDB" id="A0AAN9QCX3"/>
<evidence type="ECO:0000313" key="1">
    <source>
        <dbReference type="EMBL" id="KAK7333155.1"/>
    </source>
</evidence>
<protein>
    <submittedName>
        <fullName evidence="1">Uncharacterized protein</fullName>
    </submittedName>
</protein>
<dbReference type="Proteomes" id="UP001374584">
    <property type="component" value="Unassembled WGS sequence"/>
</dbReference>
<keyword evidence="2" id="KW-1185">Reference proteome</keyword>
<dbReference type="EMBL" id="JAYMYR010000011">
    <property type="protein sequence ID" value="KAK7333155.1"/>
    <property type="molecule type" value="Genomic_DNA"/>
</dbReference>
<evidence type="ECO:0000313" key="2">
    <source>
        <dbReference type="Proteomes" id="UP001374584"/>
    </source>
</evidence>
<accession>A0AAN9QCX3</accession>
<sequence length="179" mass="20424">MVTSFPCGGFTIEMGLSHVVCEGMEHLFFRAIMKLARRKSEPYVKPMRGTCDNIFVELINTLLYNVSNTRPRQVYTFCSSLLVIQHSISATLIARILNLRKSEASLNFLSTNRPTRSACGPDRFYLKWVLYIKKMAQNVSFCLFNSVTLTEALVRLVPELVVAAINFFSQLQLLFAIYH</sequence>
<gene>
    <name evidence="1" type="ORF">VNO80_29919</name>
</gene>
<comment type="caution">
    <text evidence="1">The sequence shown here is derived from an EMBL/GenBank/DDBJ whole genome shotgun (WGS) entry which is preliminary data.</text>
</comment>
<name>A0AAN9QCX3_PHACN</name>
<organism evidence="1 2">
    <name type="scientific">Phaseolus coccineus</name>
    <name type="common">Scarlet runner bean</name>
    <name type="synonym">Phaseolus multiflorus</name>
    <dbReference type="NCBI Taxonomy" id="3886"/>
    <lineage>
        <taxon>Eukaryota</taxon>
        <taxon>Viridiplantae</taxon>
        <taxon>Streptophyta</taxon>
        <taxon>Embryophyta</taxon>
        <taxon>Tracheophyta</taxon>
        <taxon>Spermatophyta</taxon>
        <taxon>Magnoliopsida</taxon>
        <taxon>eudicotyledons</taxon>
        <taxon>Gunneridae</taxon>
        <taxon>Pentapetalae</taxon>
        <taxon>rosids</taxon>
        <taxon>fabids</taxon>
        <taxon>Fabales</taxon>
        <taxon>Fabaceae</taxon>
        <taxon>Papilionoideae</taxon>
        <taxon>50 kb inversion clade</taxon>
        <taxon>NPAAA clade</taxon>
        <taxon>indigoferoid/millettioid clade</taxon>
        <taxon>Phaseoleae</taxon>
        <taxon>Phaseolus</taxon>
    </lineage>
</organism>
<proteinExistence type="predicted"/>
<reference evidence="1 2" key="1">
    <citation type="submission" date="2024-01" db="EMBL/GenBank/DDBJ databases">
        <title>The genomes of 5 underutilized Papilionoideae crops provide insights into root nodulation and disease resistanc.</title>
        <authorList>
            <person name="Jiang F."/>
        </authorList>
    </citation>
    <scope>NUCLEOTIDE SEQUENCE [LARGE SCALE GENOMIC DNA]</scope>
    <source>
        <strain evidence="1">JINMINGXINNONG_FW02</strain>
        <tissue evidence="1">Leaves</tissue>
    </source>
</reference>